<comment type="caution">
    <text evidence="8">The sequence shown here is derived from an EMBL/GenBank/DDBJ whole genome shotgun (WGS) entry which is preliminary data.</text>
</comment>
<comment type="function">
    <text evidence="5">Catalyzes the reversible transfer of the terminal phosphate group between ATP and AMP. Plays an important role in cellular energy homeostasis and in adenine nucleotide metabolism.</text>
</comment>
<feature type="binding site" evidence="5">
    <location>
        <position position="129"/>
    </location>
    <ligand>
        <name>AMP</name>
        <dbReference type="ChEBI" id="CHEBI:456215"/>
    </ligand>
</feature>
<keyword evidence="5" id="KW-0963">Cytoplasm</keyword>
<feature type="region of interest" description="NMP" evidence="5">
    <location>
        <begin position="30"/>
        <end position="59"/>
    </location>
</feature>
<comment type="subunit">
    <text evidence="5 7">Monomer.</text>
</comment>
<dbReference type="GO" id="GO:0004017">
    <property type="term" value="F:AMP kinase activity"/>
    <property type="evidence" value="ECO:0007669"/>
    <property type="project" value="UniProtKB-EC"/>
</dbReference>
<dbReference type="PROSITE" id="PS00113">
    <property type="entry name" value="ADENYLATE_KINASE"/>
    <property type="match status" value="1"/>
</dbReference>
<accession>A0ABV6VJA9</accession>
<dbReference type="Gene3D" id="3.40.50.300">
    <property type="entry name" value="P-loop containing nucleotide triphosphate hydrolases"/>
    <property type="match status" value="1"/>
</dbReference>
<comment type="domain">
    <text evidence="5">Consists of three domains, a large central CORE domain and two small peripheral domains, NMPbind and LID, which undergo movements during catalysis. The LID domain closes over the site of phosphoryl transfer upon ATP binding. Assembling and dissambling the active center during each catalytic cycle provides an effective means to prevent ATP hydrolysis.</text>
</comment>
<evidence type="ECO:0000256" key="1">
    <source>
        <dbReference type="ARBA" id="ARBA00022679"/>
    </source>
</evidence>
<comment type="pathway">
    <text evidence="5">Purine metabolism; AMP biosynthesis via salvage pathway; AMP from ADP: step 1/1.</text>
</comment>
<evidence type="ECO:0000313" key="8">
    <source>
        <dbReference type="EMBL" id="MFC1413830.1"/>
    </source>
</evidence>
<dbReference type="RefSeq" id="WP_380516362.1">
    <property type="nucleotide sequence ID" value="NZ_JBHEZX010000019.1"/>
</dbReference>
<proteinExistence type="inferred from homology"/>
<comment type="similarity">
    <text evidence="5 6">Belongs to the adenylate kinase family.</text>
</comment>
<keyword evidence="4 5" id="KW-0418">Kinase</keyword>
<protein>
    <recommendedName>
        <fullName evidence="5 7">Adenylate kinase</fullName>
        <shortName evidence="5">AK</shortName>
        <ecNumber evidence="5 7">2.7.4.3</ecNumber>
    </recommendedName>
    <alternativeName>
        <fullName evidence="5">ATP-AMP transphosphorylase</fullName>
    </alternativeName>
    <alternativeName>
        <fullName evidence="5">ATP:AMP phosphotransferase</fullName>
    </alternativeName>
    <alternativeName>
        <fullName evidence="5">Adenylate monophosphate kinase</fullName>
    </alternativeName>
</protein>
<evidence type="ECO:0000256" key="7">
    <source>
        <dbReference type="RuleBase" id="RU003331"/>
    </source>
</evidence>
<dbReference type="HAMAP" id="MF_00235">
    <property type="entry name" value="Adenylate_kinase_Adk"/>
    <property type="match status" value="1"/>
</dbReference>
<comment type="caution">
    <text evidence="5">Lacks conserved residue(s) required for the propagation of feature annotation.</text>
</comment>
<dbReference type="Proteomes" id="UP001592582">
    <property type="component" value="Unassembled WGS sequence"/>
</dbReference>
<feature type="binding site" evidence="5">
    <location>
        <position position="140"/>
    </location>
    <ligand>
        <name>AMP</name>
        <dbReference type="ChEBI" id="CHEBI:456215"/>
    </ligand>
</feature>
<dbReference type="InterPro" id="IPR033690">
    <property type="entry name" value="Adenylat_kinase_CS"/>
</dbReference>
<keyword evidence="5 7" id="KW-0067">ATP-binding</keyword>
<dbReference type="CDD" id="cd01428">
    <property type="entry name" value="ADK"/>
    <property type="match status" value="1"/>
</dbReference>
<dbReference type="NCBIfam" id="NF001381">
    <property type="entry name" value="PRK00279.1-3"/>
    <property type="match status" value="1"/>
</dbReference>
<keyword evidence="3 5" id="KW-0547">Nucleotide-binding</keyword>
<feature type="binding site" evidence="5">
    <location>
        <begin position="10"/>
        <end position="15"/>
    </location>
    <ligand>
        <name>ATP</name>
        <dbReference type="ChEBI" id="CHEBI:30616"/>
    </ligand>
</feature>
<feature type="binding site" evidence="5">
    <location>
        <begin position="85"/>
        <end position="88"/>
    </location>
    <ligand>
        <name>AMP</name>
        <dbReference type="ChEBI" id="CHEBI:456215"/>
    </ligand>
</feature>
<comment type="catalytic activity">
    <reaction evidence="5 7">
        <text>AMP + ATP = 2 ADP</text>
        <dbReference type="Rhea" id="RHEA:12973"/>
        <dbReference type="ChEBI" id="CHEBI:30616"/>
        <dbReference type="ChEBI" id="CHEBI:456215"/>
        <dbReference type="ChEBI" id="CHEBI:456216"/>
        <dbReference type="EC" id="2.7.4.3"/>
    </reaction>
</comment>
<feature type="binding site" evidence="5">
    <location>
        <begin position="57"/>
        <end position="59"/>
    </location>
    <ligand>
        <name>AMP</name>
        <dbReference type="ChEBI" id="CHEBI:456215"/>
    </ligand>
</feature>
<dbReference type="InterPro" id="IPR027417">
    <property type="entry name" value="P-loop_NTPase"/>
</dbReference>
<feature type="binding site" evidence="5">
    <location>
        <position position="166"/>
    </location>
    <ligand>
        <name>ATP</name>
        <dbReference type="ChEBI" id="CHEBI:30616"/>
    </ligand>
</feature>
<sequence length="183" mass="19913">MRIILIGPPGAGKGTQAALLHSELGVPHISTGVLFRQHVDGQTPLGRQAGRYLDTGDLVPDRITTEMVAQRLAEPDARQGFLLDGFPRTLPQARTLSELLAADGHRLDAAVEYTVPDEVLTERLLSRARTDDTPETIRNRQQVYRTQTAPLLRFYADILLTVDAAGPAADIAEKTLGLLRPCG</sequence>
<evidence type="ECO:0000313" key="9">
    <source>
        <dbReference type="Proteomes" id="UP001592582"/>
    </source>
</evidence>
<keyword evidence="2 5" id="KW-0545">Nucleotide biosynthesis</keyword>
<keyword evidence="1 5" id="KW-0808">Transferase</keyword>
<keyword evidence="9" id="KW-1185">Reference proteome</keyword>
<evidence type="ECO:0000256" key="5">
    <source>
        <dbReference type="HAMAP-Rule" id="MF_00235"/>
    </source>
</evidence>
<dbReference type="Pfam" id="PF00406">
    <property type="entry name" value="ADK"/>
    <property type="match status" value="1"/>
</dbReference>
<dbReference type="PRINTS" id="PR00094">
    <property type="entry name" value="ADENYLTKNASE"/>
</dbReference>
<dbReference type="EMBL" id="JBHEZX010000019">
    <property type="protein sequence ID" value="MFC1413830.1"/>
    <property type="molecule type" value="Genomic_DNA"/>
</dbReference>
<evidence type="ECO:0000256" key="6">
    <source>
        <dbReference type="RuleBase" id="RU003330"/>
    </source>
</evidence>
<gene>
    <name evidence="5" type="primary">adk</name>
    <name evidence="8" type="ORF">ACEZDG_31675</name>
</gene>
<dbReference type="PANTHER" id="PTHR23359">
    <property type="entry name" value="NUCLEOTIDE KINASE"/>
    <property type="match status" value="1"/>
</dbReference>
<dbReference type="SUPFAM" id="SSF52540">
    <property type="entry name" value="P-loop containing nucleoside triphosphate hydrolases"/>
    <property type="match status" value="1"/>
</dbReference>
<feature type="binding site" evidence="5">
    <location>
        <position position="92"/>
    </location>
    <ligand>
        <name>AMP</name>
        <dbReference type="ChEBI" id="CHEBI:456215"/>
    </ligand>
</feature>
<evidence type="ECO:0000256" key="2">
    <source>
        <dbReference type="ARBA" id="ARBA00022727"/>
    </source>
</evidence>
<dbReference type="EC" id="2.7.4.3" evidence="5 7"/>
<feature type="binding site" evidence="5">
    <location>
        <position position="127"/>
    </location>
    <ligand>
        <name>ATP</name>
        <dbReference type="ChEBI" id="CHEBI:30616"/>
    </ligand>
</feature>
<organism evidence="8 9">
    <name type="scientific">Streptacidiphilus alkalitolerans</name>
    <dbReference type="NCBI Taxonomy" id="3342712"/>
    <lineage>
        <taxon>Bacteria</taxon>
        <taxon>Bacillati</taxon>
        <taxon>Actinomycetota</taxon>
        <taxon>Actinomycetes</taxon>
        <taxon>Kitasatosporales</taxon>
        <taxon>Streptomycetaceae</taxon>
        <taxon>Streptacidiphilus</taxon>
    </lineage>
</organism>
<feature type="binding site" evidence="5">
    <location>
        <position position="31"/>
    </location>
    <ligand>
        <name>AMP</name>
        <dbReference type="ChEBI" id="CHEBI:456215"/>
    </ligand>
</feature>
<comment type="subcellular location">
    <subcellularLocation>
        <location evidence="5 7">Cytoplasm</location>
    </subcellularLocation>
</comment>
<dbReference type="InterPro" id="IPR000850">
    <property type="entry name" value="Adenylat/UMP-CMP_kin"/>
</dbReference>
<name>A0ABV6VJA9_9ACTN</name>
<reference evidence="8 9" key="1">
    <citation type="submission" date="2024-09" db="EMBL/GenBank/DDBJ databases">
        <authorList>
            <person name="Lee S.D."/>
        </authorList>
    </citation>
    <scope>NUCLEOTIDE SEQUENCE [LARGE SCALE GENOMIC DNA]</scope>
    <source>
        <strain evidence="8 9">N1-1</strain>
    </source>
</reference>
<evidence type="ECO:0000256" key="3">
    <source>
        <dbReference type="ARBA" id="ARBA00022741"/>
    </source>
</evidence>
<evidence type="ECO:0000256" key="4">
    <source>
        <dbReference type="ARBA" id="ARBA00022777"/>
    </source>
</evidence>
<dbReference type="NCBIfam" id="NF011100">
    <property type="entry name" value="PRK14527.1"/>
    <property type="match status" value="1"/>
</dbReference>
<feature type="binding site" evidence="5">
    <location>
        <position position="36"/>
    </location>
    <ligand>
        <name>AMP</name>
        <dbReference type="ChEBI" id="CHEBI:456215"/>
    </ligand>
</feature>